<dbReference type="InterPro" id="IPR000754">
    <property type="entry name" value="Ribosomal_uS9"/>
</dbReference>
<dbReference type="PANTHER" id="PTHR21569:SF1">
    <property type="entry name" value="SMALL RIBOSOMAL SUBUNIT PROTEIN US9M"/>
    <property type="match status" value="1"/>
</dbReference>
<feature type="region of interest" description="Disordered" evidence="7">
    <location>
        <begin position="276"/>
        <end position="296"/>
    </location>
</feature>
<dbReference type="InterPro" id="IPR014721">
    <property type="entry name" value="Ribsml_uS5_D2-typ_fold_subgr"/>
</dbReference>
<keyword evidence="3 6" id="KW-0687">Ribonucleoprotein</keyword>
<dbReference type="GO" id="GO:0003723">
    <property type="term" value="F:RNA binding"/>
    <property type="evidence" value="ECO:0007669"/>
    <property type="project" value="TreeGrafter"/>
</dbReference>
<dbReference type="PANTHER" id="PTHR21569">
    <property type="entry name" value="RIBOSOMAL PROTEIN S9"/>
    <property type="match status" value="1"/>
</dbReference>
<protein>
    <recommendedName>
        <fullName evidence="4">Small ribosomal subunit protein uS9m</fullName>
    </recommendedName>
    <alternativeName>
        <fullName evidence="5">37S ribosomal protein S9, mitochondrial</fullName>
    </alternativeName>
</protein>
<evidence type="ECO:0000256" key="3">
    <source>
        <dbReference type="ARBA" id="ARBA00023274"/>
    </source>
</evidence>
<dbReference type="GO" id="GO:0006412">
    <property type="term" value="P:translation"/>
    <property type="evidence" value="ECO:0007669"/>
    <property type="project" value="InterPro"/>
</dbReference>
<proteinExistence type="inferred from homology"/>
<evidence type="ECO:0000256" key="5">
    <source>
        <dbReference type="ARBA" id="ARBA00042623"/>
    </source>
</evidence>
<dbReference type="InterPro" id="IPR020574">
    <property type="entry name" value="Ribosomal_uS9_CS"/>
</dbReference>
<dbReference type="NCBIfam" id="NF001099">
    <property type="entry name" value="PRK00132.1"/>
    <property type="match status" value="1"/>
</dbReference>
<gene>
    <name evidence="8" type="primary">MRPS9</name>
    <name evidence="8" type="ORF">OHK93_002899</name>
</gene>
<dbReference type="Proteomes" id="UP001161017">
    <property type="component" value="Unassembled WGS sequence"/>
</dbReference>
<dbReference type="PROSITE" id="PS00360">
    <property type="entry name" value="RIBOSOMAL_S9"/>
    <property type="match status" value="1"/>
</dbReference>
<comment type="caution">
    <text evidence="8">The sequence shown here is derived from an EMBL/GenBank/DDBJ whole genome shotgun (WGS) entry which is preliminary data.</text>
</comment>
<sequence length="355" mass="39134">MASKGSFTGIFSPSYCPKCYHQLSRVPRRSIQTTAKRTAIAAPPIDLDSLPPIDPSKGRIVPASPSYFTARPDSTDHFLQLQTLLRRHQTLPTISAAQAPRVAWRTLVQYRLLIGEPVRAAKYHRILEILQRLNRIHPNAVPKDLKETLEVFKRDVDPFAVIRPPAIIDEDGKTYGVGRRKESSAKVYLVQGEGNVLINGKSLNAAFGRIHDRESALWALKATSRLDKYNVWALVKGGGTTGQAEAITLGAAKALMAFEPALKPALRRAGCVSRDPRRVERKKPGKAKARKMPAWVKRSATTGDEAHKLMKQSRDKVPKAAAKRRKDGLVPAWVGTNHLTGTGVRSIDVLAALMD</sequence>
<dbReference type="FunFam" id="3.30.230.10:FF:000001">
    <property type="entry name" value="30S ribosomal protein S9"/>
    <property type="match status" value="1"/>
</dbReference>
<dbReference type="GO" id="GO:0005763">
    <property type="term" value="C:mitochondrial small ribosomal subunit"/>
    <property type="evidence" value="ECO:0007669"/>
    <property type="project" value="TreeGrafter"/>
</dbReference>
<feature type="compositionally biased region" description="Basic residues" evidence="7">
    <location>
        <begin position="279"/>
        <end position="291"/>
    </location>
</feature>
<evidence type="ECO:0000256" key="6">
    <source>
        <dbReference type="RuleBase" id="RU003815"/>
    </source>
</evidence>
<keyword evidence="9" id="KW-1185">Reference proteome</keyword>
<comment type="similarity">
    <text evidence="1 6">Belongs to the universal ribosomal protein uS9 family.</text>
</comment>
<dbReference type="Pfam" id="PF00380">
    <property type="entry name" value="Ribosomal_S9"/>
    <property type="match status" value="1"/>
</dbReference>
<evidence type="ECO:0000313" key="9">
    <source>
        <dbReference type="Proteomes" id="UP001161017"/>
    </source>
</evidence>
<evidence type="ECO:0000256" key="1">
    <source>
        <dbReference type="ARBA" id="ARBA00005251"/>
    </source>
</evidence>
<dbReference type="Gene3D" id="3.30.230.10">
    <property type="match status" value="1"/>
</dbReference>
<evidence type="ECO:0000313" key="8">
    <source>
        <dbReference type="EMBL" id="MDI1491690.1"/>
    </source>
</evidence>
<organism evidence="8 9">
    <name type="scientific">Ramalina farinacea</name>
    <dbReference type="NCBI Taxonomy" id="258253"/>
    <lineage>
        <taxon>Eukaryota</taxon>
        <taxon>Fungi</taxon>
        <taxon>Dikarya</taxon>
        <taxon>Ascomycota</taxon>
        <taxon>Pezizomycotina</taxon>
        <taxon>Lecanoromycetes</taxon>
        <taxon>OSLEUM clade</taxon>
        <taxon>Lecanoromycetidae</taxon>
        <taxon>Lecanorales</taxon>
        <taxon>Lecanorineae</taxon>
        <taxon>Ramalinaceae</taxon>
        <taxon>Ramalina</taxon>
    </lineage>
</organism>
<name>A0AA43QWR4_9LECA</name>
<dbReference type="EMBL" id="JAPUFD010000015">
    <property type="protein sequence ID" value="MDI1491690.1"/>
    <property type="molecule type" value="Genomic_DNA"/>
</dbReference>
<dbReference type="AlphaFoldDB" id="A0AA43QWR4"/>
<evidence type="ECO:0000256" key="2">
    <source>
        <dbReference type="ARBA" id="ARBA00022980"/>
    </source>
</evidence>
<evidence type="ECO:0000256" key="4">
    <source>
        <dbReference type="ARBA" id="ARBA00039318"/>
    </source>
</evidence>
<dbReference type="InterPro" id="IPR023035">
    <property type="entry name" value="Ribosomal_uS9_bac/plastid"/>
</dbReference>
<evidence type="ECO:0000256" key="7">
    <source>
        <dbReference type="SAM" id="MobiDB-lite"/>
    </source>
</evidence>
<keyword evidence="2 6" id="KW-0689">Ribosomal protein</keyword>
<dbReference type="SUPFAM" id="SSF54211">
    <property type="entry name" value="Ribosomal protein S5 domain 2-like"/>
    <property type="match status" value="1"/>
</dbReference>
<dbReference type="GO" id="GO:0003735">
    <property type="term" value="F:structural constituent of ribosome"/>
    <property type="evidence" value="ECO:0007669"/>
    <property type="project" value="InterPro"/>
</dbReference>
<accession>A0AA43QWR4</accession>
<dbReference type="InterPro" id="IPR020568">
    <property type="entry name" value="Ribosomal_Su5_D2-typ_SF"/>
</dbReference>
<reference evidence="8" key="1">
    <citation type="journal article" date="2023" name="Genome Biol. Evol.">
        <title>First Whole Genome Sequence and Flow Cytometry Genome Size Data for the Lichen-Forming Fungus Ramalina farinacea (Ascomycota).</title>
        <authorList>
            <person name="Llewellyn T."/>
            <person name="Mian S."/>
            <person name="Hill R."/>
            <person name="Leitch I.J."/>
            <person name="Gaya E."/>
        </authorList>
    </citation>
    <scope>NUCLEOTIDE SEQUENCE</scope>
    <source>
        <strain evidence="8">LIQ254RAFAR</strain>
    </source>
</reference>